<organism evidence="3">
    <name type="scientific">Sulfurovum sp. enrichment culture clone C5</name>
    <dbReference type="NCBI Taxonomy" id="497650"/>
    <lineage>
        <taxon>Bacteria</taxon>
        <taxon>Pseudomonadati</taxon>
        <taxon>Campylobacterota</taxon>
        <taxon>Epsilonproteobacteria</taxon>
        <taxon>Campylobacterales</taxon>
        <taxon>Sulfurovaceae</taxon>
        <taxon>Sulfurovum</taxon>
        <taxon>environmental samples</taxon>
    </lineage>
</organism>
<feature type="coiled-coil region" evidence="1">
    <location>
        <begin position="110"/>
        <end position="137"/>
    </location>
</feature>
<reference evidence="3" key="1">
    <citation type="submission" date="2015-11" db="EMBL/GenBank/DDBJ databases">
        <authorList>
            <person name="Zhang Y."/>
            <person name="Guo Z."/>
        </authorList>
    </citation>
    <scope>NUCLEOTIDE SEQUENCE</scope>
    <source>
        <strain evidence="3">BN30871</strain>
    </source>
</reference>
<dbReference type="EMBL" id="FAXN01000038">
    <property type="protein sequence ID" value="CUV65505.1"/>
    <property type="molecule type" value="Genomic_DNA"/>
</dbReference>
<feature type="domain" description="KilA-N DNA-binding" evidence="2">
    <location>
        <begin position="13"/>
        <end position="97"/>
    </location>
</feature>
<protein>
    <recommendedName>
        <fullName evidence="2">KilA-N DNA-binding domain-containing protein</fullName>
    </recommendedName>
</protein>
<dbReference type="AlphaFoldDB" id="A0A0S4XP28"/>
<dbReference type="InterPro" id="IPR018873">
    <property type="entry name" value="KilA-N_DNA-bd_domain"/>
</dbReference>
<dbReference type="Pfam" id="PF10543">
    <property type="entry name" value="ORF6N"/>
    <property type="match status" value="1"/>
</dbReference>
<sequence length="190" mass="21812">MVDMVVFEDIKNKLIKYKEEFALLDSDIADIYGVQTRDINKAVTNNPDKFPIGYIMQLTKDEKAEVVEKFHHLEKIKYSPHLPKVFTEKALYMLATILKSKQATKTTIEIIETFAKIKELSRNINALENAKTPEEQKAIAKNVGEIFEEIIDIDPVVEKRGDEIIEVENRIELNIGFVKVSRTVKSKKST</sequence>
<evidence type="ECO:0000259" key="2">
    <source>
        <dbReference type="Pfam" id="PF10543"/>
    </source>
</evidence>
<name>A0A0S4XP28_9BACT</name>
<evidence type="ECO:0000256" key="1">
    <source>
        <dbReference type="SAM" id="Coils"/>
    </source>
</evidence>
<keyword evidence="1" id="KW-0175">Coiled coil</keyword>
<proteinExistence type="predicted"/>
<evidence type="ECO:0000313" key="3">
    <source>
        <dbReference type="EMBL" id="CUV65505.1"/>
    </source>
</evidence>
<accession>A0A0S4XP28</accession>
<gene>
    <name evidence="3" type="ORF">BN3087_380021</name>
</gene>